<proteinExistence type="predicted"/>
<evidence type="ECO:0000313" key="1">
    <source>
        <dbReference type="EMBL" id="QJA48038.1"/>
    </source>
</evidence>
<protein>
    <submittedName>
        <fullName evidence="1">Uncharacterized protein</fullName>
    </submittedName>
</protein>
<evidence type="ECO:0000313" key="2">
    <source>
        <dbReference type="EMBL" id="QJH96604.1"/>
    </source>
</evidence>
<name>A0A6H1ZKI4_9ZZZZ</name>
<dbReference type="AlphaFoldDB" id="A0A6H1ZKI4"/>
<gene>
    <name evidence="1" type="ORF">TM448A00811_0020</name>
    <name evidence="2" type="ORF">TM448B00775_0029</name>
</gene>
<organism evidence="1">
    <name type="scientific">viral metagenome</name>
    <dbReference type="NCBI Taxonomy" id="1070528"/>
    <lineage>
        <taxon>unclassified sequences</taxon>
        <taxon>metagenomes</taxon>
        <taxon>organismal metagenomes</taxon>
    </lineage>
</organism>
<dbReference type="EMBL" id="MT144656">
    <property type="protein sequence ID" value="QJH96604.1"/>
    <property type="molecule type" value="Genomic_DNA"/>
</dbReference>
<sequence>MKKTVVFLAILAIAGTAWAGDEKYNVYKSGDPGFCANVERNPEFKEEIINGIMTVTVTEWQGYCGDSPNRSYPLDKLIAMAKAKYHKYRLISVTKEEDKPVCVGSNVYCHRMAWLTFEPFYIERKKTDNPKEKSCRWEYEFLLLYPKMQPWWKGQSSAPPESVYMTWGEIVNEALKKYPRWEVDEKRFIPNRERYRQEHSGTIEVWLKRRVCE</sequence>
<dbReference type="EMBL" id="MT144068">
    <property type="protein sequence ID" value="QJA48038.1"/>
    <property type="molecule type" value="Genomic_DNA"/>
</dbReference>
<accession>A0A6H1ZKI4</accession>
<reference evidence="1" key="1">
    <citation type="submission" date="2020-03" db="EMBL/GenBank/DDBJ databases">
        <title>The deep terrestrial virosphere.</title>
        <authorList>
            <person name="Holmfeldt K."/>
            <person name="Nilsson E."/>
            <person name="Simone D."/>
            <person name="Lopez-Fernandez M."/>
            <person name="Wu X."/>
            <person name="de Brujin I."/>
            <person name="Lundin D."/>
            <person name="Andersson A."/>
            <person name="Bertilsson S."/>
            <person name="Dopson M."/>
        </authorList>
    </citation>
    <scope>NUCLEOTIDE SEQUENCE</scope>
    <source>
        <strain evidence="1">TM448A00811</strain>
        <strain evidence="2">TM448B00775</strain>
    </source>
</reference>